<dbReference type="EMBL" id="SRLO01000940">
    <property type="protein sequence ID" value="TNN43871.1"/>
    <property type="molecule type" value="Genomic_DNA"/>
</dbReference>
<reference evidence="1 2" key="1">
    <citation type="submission" date="2019-03" db="EMBL/GenBank/DDBJ databases">
        <title>First draft genome of Liparis tanakae, snailfish: a comprehensive survey of snailfish specific genes.</title>
        <authorList>
            <person name="Kim W."/>
            <person name="Song I."/>
            <person name="Jeong J.-H."/>
            <person name="Kim D."/>
            <person name="Kim S."/>
            <person name="Ryu S."/>
            <person name="Song J.Y."/>
            <person name="Lee S.K."/>
        </authorList>
    </citation>
    <scope>NUCLEOTIDE SEQUENCE [LARGE SCALE GENOMIC DNA]</scope>
    <source>
        <tissue evidence="1">Muscle</tissue>
    </source>
</reference>
<comment type="caution">
    <text evidence="1">The sequence shown here is derived from an EMBL/GenBank/DDBJ whole genome shotgun (WGS) entry which is preliminary data.</text>
</comment>
<name>A0A4Z2FS94_9TELE</name>
<accession>A0A4Z2FS94</accession>
<keyword evidence="2" id="KW-1185">Reference proteome</keyword>
<organism evidence="1 2">
    <name type="scientific">Liparis tanakae</name>
    <name type="common">Tanaka's snailfish</name>
    <dbReference type="NCBI Taxonomy" id="230148"/>
    <lineage>
        <taxon>Eukaryota</taxon>
        <taxon>Metazoa</taxon>
        <taxon>Chordata</taxon>
        <taxon>Craniata</taxon>
        <taxon>Vertebrata</taxon>
        <taxon>Euteleostomi</taxon>
        <taxon>Actinopterygii</taxon>
        <taxon>Neopterygii</taxon>
        <taxon>Teleostei</taxon>
        <taxon>Neoteleostei</taxon>
        <taxon>Acanthomorphata</taxon>
        <taxon>Eupercaria</taxon>
        <taxon>Perciformes</taxon>
        <taxon>Cottioidei</taxon>
        <taxon>Cottales</taxon>
        <taxon>Liparidae</taxon>
        <taxon>Liparis</taxon>
    </lineage>
</organism>
<evidence type="ECO:0000313" key="2">
    <source>
        <dbReference type="Proteomes" id="UP000314294"/>
    </source>
</evidence>
<dbReference type="Proteomes" id="UP000314294">
    <property type="component" value="Unassembled WGS sequence"/>
</dbReference>
<evidence type="ECO:0000313" key="1">
    <source>
        <dbReference type="EMBL" id="TNN43871.1"/>
    </source>
</evidence>
<sequence>MPSTLTPLVPYAVLMDTRRLRAPSHSCLKESARLVSAYHHWISGVGLPTTSQYSSKVSPVSLVSDIGDFTNPAGEEGRKG</sequence>
<dbReference type="OrthoDB" id="10416196at2759"/>
<dbReference type="AlphaFoldDB" id="A0A4Z2FS94"/>
<gene>
    <name evidence="1" type="ORF">EYF80_045925</name>
</gene>
<protein>
    <submittedName>
        <fullName evidence="1">Uncharacterized protein</fullName>
    </submittedName>
</protein>
<proteinExistence type="predicted"/>